<dbReference type="Proteomes" id="UP000494365">
    <property type="component" value="Unassembled WGS sequence"/>
</dbReference>
<feature type="domain" description="DprA winged helix" evidence="3">
    <location>
        <begin position="409"/>
        <end position="468"/>
    </location>
</feature>
<evidence type="ECO:0000259" key="2">
    <source>
        <dbReference type="Pfam" id="PF02481"/>
    </source>
</evidence>
<dbReference type="Pfam" id="PF02481">
    <property type="entry name" value="DNA_processg_A"/>
    <property type="match status" value="1"/>
</dbReference>
<dbReference type="InterPro" id="IPR036388">
    <property type="entry name" value="WH-like_DNA-bd_sf"/>
</dbReference>
<evidence type="ECO:0000256" key="1">
    <source>
        <dbReference type="ARBA" id="ARBA00006525"/>
    </source>
</evidence>
<evidence type="ECO:0000259" key="3">
    <source>
        <dbReference type="Pfam" id="PF17782"/>
    </source>
</evidence>
<dbReference type="InterPro" id="IPR057666">
    <property type="entry name" value="DrpA_SLOG"/>
</dbReference>
<dbReference type="RefSeq" id="WP_175149472.1">
    <property type="nucleotide sequence ID" value="NZ_CADIKK010000008.1"/>
</dbReference>
<dbReference type="GO" id="GO:0009294">
    <property type="term" value="P:DNA-mediated transformation"/>
    <property type="evidence" value="ECO:0007669"/>
    <property type="project" value="InterPro"/>
</dbReference>
<proteinExistence type="inferred from homology"/>
<sequence>MHTLPATDIELAAWLRLSLAPGLKPAALRLMLSAFGLPEAIFSQAPEVLAGVAGEAAARAALAPTGPDFDAQLDAVIAWRELPGNQVVTLDDPAYPPALLTMPDPPPLLYIKGRLDLLHTRAVALVGSRSATPQGVEDAERFARELSAAGVTIVSGLAHGIDGAAHRGGLEGIGGTVAVIGTGADLVYPAAHHALARQIAVQGAILSEWPLGTPARAANFPQRNRLIAGLVSGVLIVEAAMRSGSLITARLANEMGRDIFALPGSIHAPLSRGCHRIIKQGAKLVETPDEVLEELGFARRPAVRAALASKQTVPWEGADSGNAPGVGTSATVRSELAAARSTGADPSEVVTAYSFGAVSADSAAAQTCSAASPDSVAVQIAAAGTSLVSPVATTQATATATAGFAATKPSAPPSNPVNSEARRLLAALGHSPTTLEILATRTEMEDAALQTTLLQLELAGQVTVLPGGRFMRANHSRPRVDRG</sequence>
<feature type="domain" description="Smf/DprA SLOG" evidence="2">
    <location>
        <begin position="86"/>
        <end position="295"/>
    </location>
</feature>
<dbReference type="PANTHER" id="PTHR43022:SF1">
    <property type="entry name" value="PROTEIN SMF"/>
    <property type="match status" value="1"/>
</dbReference>
<dbReference type="Gene3D" id="1.10.10.10">
    <property type="entry name" value="Winged helix-like DNA-binding domain superfamily/Winged helix DNA-binding domain"/>
    <property type="match status" value="1"/>
</dbReference>
<dbReference type="EMBL" id="CADIKK010000008">
    <property type="protein sequence ID" value="CAB3785433.1"/>
    <property type="molecule type" value="Genomic_DNA"/>
</dbReference>
<accession>A0A6S7B2Y7</accession>
<dbReference type="Gene3D" id="3.40.50.450">
    <property type="match status" value="1"/>
</dbReference>
<dbReference type="PANTHER" id="PTHR43022">
    <property type="entry name" value="PROTEIN SMF"/>
    <property type="match status" value="1"/>
</dbReference>
<keyword evidence="5" id="KW-1185">Reference proteome</keyword>
<evidence type="ECO:0000313" key="4">
    <source>
        <dbReference type="EMBL" id="CAB3785433.1"/>
    </source>
</evidence>
<organism evidence="4 5">
    <name type="scientific">Paraburkholderia ultramafica</name>
    <dbReference type="NCBI Taxonomy" id="1544867"/>
    <lineage>
        <taxon>Bacteria</taxon>
        <taxon>Pseudomonadati</taxon>
        <taxon>Pseudomonadota</taxon>
        <taxon>Betaproteobacteria</taxon>
        <taxon>Burkholderiales</taxon>
        <taxon>Burkholderiaceae</taxon>
        <taxon>Paraburkholderia</taxon>
    </lineage>
</organism>
<gene>
    <name evidence="4" type="ORF">LMG28614_02132</name>
</gene>
<dbReference type="SUPFAM" id="SSF102405">
    <property type="entry name" value="MCP/YpsA-like"/>
    <property type="match status" value="1"/>
</dbReference>
<dbReference type="AlphaFoldDB" id="A0A6S7B2Y7"/>
<dbReference type="Pfam" id="PF17782">
    <property type="entry name" value="WHD_DprA"/>
    <property type="match status" value="1"/>
</dbReference>
<dbReference type="NCBIfam" id="TIGR00732">
    <property type="entry name" value="dprA"/>
    <property type="match status" value="1"/>
</dbReference>
<dbReference type="InterPro" id="IPR003488">
    <property type="entry name" value="DprA"/>
</dbReference>
<comment type="similarity">
    <text evidence="1">Belongs to the DprA/Smf family.</text>
</comment>
<name>A0A6S7B2Y7_9BURK</name>
<evidence type="ECO:0000313" key="5">
    <source>
        <dbReference type="Proteomes" id="UP000494365"/>
    </source>
</evidence>
<protein>
    <submittedName>
        <fullName evidence="4">Uncharacterized protein</fullName>
    </submittedName>
</protein>
<dbReference type="InterPro" id="IPR041614">
    <property type="entry name" value="DprA_WH"/>
</dbReference>
<reference evidence="4 5" key="1">
    <citation type="submission" date="2020-04" db="EMBL/GenBank/DDBJ databases">
        <authorList>
            <person name="De Canck E."/>
        </authorList>
    </citation>
    <scope>NUCLEOTIDE SEQUENCE [LARGE SCALE GENOMIC DNA]</scope>
    <source>
        <strain evidence="4 5">LMG 28614</strain>
    </source>
</reference>